<evidence type="ECO:0000313" key="1">
    <source>
        <dbReference type="EMBL" id="GBP97896.1"/>
    </source>
</evidence>
<accession>A0A4C2AB76</accession>
<gene>
    <name evidence="1" type="primary">DDI1</name>
    <name evidence="1" type="ORF">EVAR_63917_1</name>
</gene>
<dbReference type="Pfam" id="PF14223">
    <property type="entry name" value="Retrotran_gag_2"/>
    <property type="match status" value="1"/>
</dbReference>
<name>A0A4C2AB76_EUMVA</name>
<protein>
    <submittedName>
        <fullName evidence="1">Protein DDI1 homolog 1</fullName>
    </submittedName>
</protein>
<keyword evidence="2" id="KW-1185">Reference proteome</keyword>
<proteinExistence type="predicted"/>
<dbReference type="STRING" id="151549.A0A4C2AB76"/>
<comment type="caution">
    <text evidence="1">The sequence shown here is derived from an EMBL/GenBank/DDBJ whole genome shotgun (WGS) entry which is preliminary data.</text>
</comment>
<organism evidence="1 2">
    <name type="scientific">Eumeta variegata</name>
    <name type="common">Bagworm moth</name>
    <name type="synonym">Eumeta japonica</name>
    <dbReference type="NCBI Taxonomy" id="151549"/>
    <lineage>
        <taxon>Eukaryota</taxon>
        <taxon>Metazoa</taxon>
        <taxon>Ecdysozoa</taxon>
        <taxon>Arthropoda</taxon>
        <taxon>Hexapoda</taxon>
        <taxon>Insecta</taxon>
        <taxon>Pterygota</taxon>
        <taxon>Neoptera</taxon>
        <taxon>Endopterygota</taxon>
        <taxon>Lepidoptera</taxon>
        <taxon>Glossata</taxon>
        <taxon>Ditrysia</taxon>
        <taxon>Tineoidea</taxon>
        <taxon>Psychidae</taxon>
        <taxon>Oiketicinae</taxon>
        <taxon>Eumeta</taxon>
    </lineage>
</organism>
<dbReference type="Proteomes" id="UP000299102">
    <property type="component" value="Unassembled WGS sequence"/>
</dbReference>
<evidence type="ECO:0000313" key="2">
    <source>
        <dbReference type="Proteomes" id="UP000299102"/>
    </source>
</evidence>
<sequence>MNSDPFDTEAQRMIAEEIRQKNIEANMEAAMEYNPETFGTVVMLYINCHVNGNDEVHQTRAGRRWCGNYCISRGRRQDKSETDFDNRCFVDSGFTRGISLLRNLISICLDNDTSMTSYVTQIIETGQKVCGTGLTINDEWIGSLLLTGLPEKFSPMIMAIEHSGIQVTIEAIKSKFLEMETGNGNSSEDGALLCLENGKTKGNRHPQH</sequence>
<dbReference type="OrthoDB" id="7920740at2759"/>
<dbReference type="EMBL" id="BGZK01003023">
    <property type="protein sequence ID" value="GBP97896.1"/>
    <property type="molecule type" value="Genomic_DNA"/>
</dbReference>
<reference evidence="1 2" key="1">
    <citation type="journal article" date="2019" name="Commun. Biol.">
        <title>The bagworm genome reveals a unique fibroin gene that provides high tensile strength.</title>
        <authorList>
            <person name="Kono N."/>
            <person name="Nakamura H."/>
            <person name="Ohtoshi R."/>
            <person name="Tomita M."/>
            <person name="Numata K."/>
            <person name="Arakawa K."/>
        </authorList>
    </citation>
    <scope>NUCLEOTIDE SEQUENCE [LARGE SCALE GENOMIC DNA]</scope>
</reference>
<dbReference type="PANTHER" id="PTHR15397:SF3">
    <property type="entry name" value="DNA DAMAGE INDUCIBLE 1 HOMOLOG 2"/>
    <property type="match status" value="1"/>
</dbReference>
<dbReference type="AlphaFoldDB" id="A0A4C2AB76"/>
<dbReference type="PANTHER" id="PTHR15397">
    <property type="entry name" value="SODIUM-GLUCOSE COTRANSPORTER REGULATORY PROTEIN -RELATED"/>
    <property type="match status" value="1"/>
</dbReference>